<dbReference type="Gramene" id="rna22596">
    <property type="protein sequence ID" value="RHN60303.1"/>
    <property type="gene ID" value="gene22596"/>
</dbReference>
<evidence type="ECO:0000313" key="4">
    <source>
        <dbReference type="Proteomes" id="UP000265566"/>
    </source>
</evidence>
<dbReference type="Proteomes" id="UP000265566">
    <property type="component" value="Chromosome 4"/>
</dbReference>
<evidence type="ECO:0000256" key="1">
    <source>
        <dbReference type="SAM" id="Phobius"/>
    </source>
</evidence>
<sequence length="65" mass="7553">MVEIVKFVYIINIFIFLFLVATNVEAKFTRCFRDSDCPKTLCHSPGKAKCMHHSICKCIFFGYNI</sequence>
<keyword evidence="1" id="KW-1133">Transmembrane helix</keyword>
<feature type="transmembrane region" description="Helical" evidence="1">
    <location>
        <begin position="6"/>
        <end position="24"/>
    </location>
</feature>
<dbReference type="AlphaFoldDB" id="A0A396I6D0"/>
<dbReference type="EMBL" id="PSQE01000004">
    <property type="protein sequence ID" value="RHN60303.1"/>
    <property type="molecule type" value="Genomic_DNA"/>
</dbReference>
<evidence type="ECO:0000259" key="2">
    <source>
        <dbReference type="Pfam" id="PF07127"/>
    </source>
</evidence>
<keyword evidence="1" id="KW-0812">Transmembrane</keyword>
<dbReference type="Pfam" id="PF07127">
    <property type="entry name" value="Nodulin_late"/>
    <property type="match status" value="1"/>
</dbReference>
<dbReference type="InterPro" id="IPR009810">
    <property type="entry name" value="Nodulin_late_dom"/>
</dbReference>
<name>A0A396I6D0_MEDTR</name>
<dbReference type="GO" id="GO:0046872">
    <property type="term" value="F:metal ion binding"/>
    <property type="evidence" value="ECO:0007669"/>
    <property type="project" value="InterPro"/>
</dbReference>
<evidence type="ECO:0000313" key="3">
    <source>
        <dbReference type="EMBL" id="RHN60303.1"/>
    </source>
</evidence>
<keyword evidence="1" id="KW-0472">Membrane</keyword>
<organism evidence="3 4">
    <name type="scientific">Medicago truncatula</name>
    <name type="common">Barrel medic</name>
    <name type="synonym">Medicago tribuloides</name>
    <dbReference type="NCBI Taxonomy" id="3880"/>
    <lineage>
        <taxon>Eukaryota</taxon>
        <taxon>Viridiplantae</taxon>
        <taxon>Streptophyta</taxon>
        <taxon>Embryophyta</taxon>
        <taxon>Tracheophyta</taxon>
        <taxon>Spermatophyta</taxon>
        <taxon>Magnoliopsida</taxon>
        <taxon>eudicotyledons</taxon>
        <taxon>Gunneridae</taxon>
        <taxon>Pentapetalae</taxon>
        <taxon>rosids</taxon>
        <taxon>fabids</taxon>
        <taxon>Fabales</taxon>
        <taxon>Fabaceae</taxon>
        <taxon>Papilionoideae</taxon>
        <taxon>50 kb inversion clade</taxon>
        <taxon>NPAAA clade</taxon>
        <taxon>Hologalegina</taxon>
        <taxon>IRL clade</taxon>
        <taxon>Trifolieae</taxon>
        <taxon>Medicago</taxon>
    </lineage>
</organism>
<protein>
    <submittedName>
        <fullName evidence="3">Putative Late nodulin</fullName>
    </submittedName>
</protein>
<comment type="caution">
    <text evidence="3">The sequence shown here is derived from an EMBL/GenBank/DDBJ whole genome shotgun (WGS) entry which is preliminary data.</text>
</comment>
<gene>
    <name evidence="3" type="ORF">MtrunA17_Chr4g0024301</name>
</gene>
<accession>A0A396I6D0</accession>
<reference evidence="4" key="1">
    <citation type="journal article" date="2018" name="Nat. Plants">
        <title>Whole-genome landscape of Medicago truncatula symbiotic genes.</title>
        <authorList>
            <person name="Pecrix Y."/>
            <person name="Staton S.E."/>
            <person name="Sallet E."/>
            <person name="Lelandais-Briere C."/>
            <person name="Moreau S."/>
            <person name="Carrere S."/>
            <person name="Blein T."/>
            <person name="Jardinaud M.F."/>
            <person name="Latrasse D."/>
            <person name="Zouine M."/>
            <person name="Zahm M."/>
            <person name="Kreplak J."/>
            <person name="Mayjonade B."/>
            <person name="Satge C."/>
            <person name="Perez M."/>
            <person name="Cauet S."/>
            <person name="Marande W."/>
            <person name="Chantry-Darmon C."/>
            <person name="Lopez-Roques C."/>
            <person name="Bouchez O."/>
            <person name="Berard A."/>
            <person name="Debelle F."/>
            <person name="Munos S."/>
            <person name="Bendahmane A."/>
            <person name="Berges H."/>
            <person name="Niebel A."/>
            <person name="Buitink J."/>
            <person name="Frugier F."/>
            <person name="Benhamed M."/>
            <person name="Crespi M."/>
            <person name="Gouzy J."/>
            <person name="Gamas P."/>
        </authorList>
    </citation>
    <scope>NUCLEOTIDE SEQUENCE [LARGE SCALE GENOMIC DNA]</scope>
    <source>
        <strain evidence="4">cv. Jemalong A17</strain>
    </source>
</reference>
<proteinExistence type="predicted"/>
<feature type="domain" description="Late nodulin" evidence="2">
    <location>
        <begin position="1"/>
        <end position="53"/>
    </location>
</feature>